<keyword evidence="2" id="KW-0732">Signal</keyword>
<evidence type="ECO:0000313" key="4">
    <source>
        <dbReference type="Proteomes" id="UP000663760"/>
    </source>
</evidence>
<reference evidence="3" key="1">
    <citation type="submission" date="2020-02" db="EMBL/GenBank/DDBJ databases">
        <authorList>
            <person name="Scholz U."/>
            <person name="Mascher M."/>
            <person name="Fiebig A."/>
        </authorList>
    </citation>
    <scope>NUCLEOTIDE SEQUENCE</scope>
</reference>
<protein>
    <submittedName>
        <fullName evidence="3">Uncharacterized protein</fullName>
    </submittedName>
</protein>
<gene>
    <name evidence="3" type="ORF">SI8410_11015108</name>
</gene>
<dbReference type="OrthoDB" id="1930404at2759"/>
<name>A0A7I8L3D2_SPIIN</name>
<dbReference type="EMBL" id="LR746274">
    <property type="protein sequence ID" value="CAA7404430.1"/>
    <property type="molecule type" value="Genomic_DNA"/>
</dbReference>
<feature type="chain" id="PRO_5029628129" evidence="2">
    <location>
        <begin position="20"/>
        <end position="112"/>
    </location>
</feature>
<dbReference type="PANTHER" id="PTHR34564">
    <property type="entry name" value="PEPTIDYL-PROLYL CIS-TRANS ISOMERASE G"/>
    <property type="match status" value="1"/>
</dbReference>
<proteinExistence type="predicted"/>
<dbReference type="AlphaFoldDB" id="A0A7I8L3D2"/>
<evidence type="ECO:0000256" key="2">
    <source>
        <dbReference type="SAM" id="SignalP"/>
    </source>
</evidence>
<evidence type="ECO:0000256" key="1">
    <source>
        <dbReference type="SAM" id="MobiDB-lite"/>
    </source>
</evidence>
<dbReference type="PANTHER" id="PTHR34564:SF3">
    <property type="entry name" value="PEPTIDYL-PROLYL CIS-TRANS ISOMERASE G"/>
    <property type="match status" value="1"/>
</dbReference>
<feature type="signal peptide" evidence="2">
    <location>
        <begin position="1"/>
        <end position="19"/>
    </location>
</feature>
<keyword evidence="4" id="KW-1185">Reference proteome</keyword>
<dbReference type="Proteomes" id="UP000663760">
    <property type="component" value="Chromosome 11"/>
</dbReference>
<feature type="compositionally biased region" description="Acidic residues" evidence="1">
    <location>
        <begin position="102"/>
        <end position="112"/>
    </location>
</feature>
<organism evidence="3 4">
    <name type="scientific">Spirodela intermedia</name>
    <name type="common">Intermediate duckweed</name>
    <dbReference type="NCBI Taxonomy" id="51605"/>
    <lineage>
        <taxon>Eukaryota</taxon>
        <taxon>Viridiplantae</taxon>
        <taxon>Streptophyta</taxon>
        <taxon>Embryophyta</taxon>
        <taxon>Tracheophyta</taxon>
        <taxon>Spermatophyta</taxon>
        <taxon>Magnoliopsida</taxon>
        <taxon>Liliopsida</taxon>
        <taxon>Araceae</taxon>
        <taxon>Lemnoideae</taxon>
        <taxon>Spirodela</taxon>
    </lineage>
</organism>
<evidence type="ECO:0000313" key="3">
    <source>
        <dbReference type="EMBL" id="CAA7404430.1"/>
    </source>
</evidence>
<feature type="region of interest" description="Disordered" evidence="1">
    <location>
        <begin position="83"/>
        <end position="112"/>
    </location>
</feature>
<accession>A0A7I8L3D2</accession>
<sequence>MSRPVVLVFLLLTFIVTSQFEWRRQLMEELDPGLGAAEKQQHPVKDEEAAREKIILLQEKSIQRLTLLAQSLRQQLLQCRAANGSGPDAAAGDPLAKRPSQIEEDGVPQEIL</sequence>